<comment type="similarity">
    <text evidence="5">Belongs to the class I-like SAM-binding methyltransferase superfamily. rRNA adenine N(6)-methyltransferase family.</text>
</comment>
<sequence length="266" mass="29235">MSRHRHSSRAAHSRGEARKRFSQNFLADAAAARTIVRASGIAAGDLVLEIGPGDGMLTGQLLGVARRVLAYEIDPRYAAALRARYAGDDRIRCHHADFRDIRAPAEPFAVVANIPFAASTDILRWCLAARALTSATLLTQQEFARKYSGDYRRWTKLTVTHWPTVRMSIGPRIDRNRFRPVPRVDAAVLHLHRRARPLLPSRDIARYRQLVDIGFLGIGGSLAASLATQLPARRVRAACARAAVAVDAPVGSVSADSWIALYRALS</sequence>
<evidence type="ECO:0000313" key="7">
    <source>
        <dbReference type="EMBL" id="MBF6353549.1"/>
    </source>
</evidence>
<dbReference type="NCBIfam" id="NF000499">
    <property type="entry name" value="Erm23S_rRNA_broad"/>
    <property type="match status" value="1"/>
</dbReference>
<proteinExistence type="inferred from homology"/>
<keyword evidence="3 5" id="KW-0949">S-adenosyl-L-methionine</keyword>
<keyword evidence="8" id="KW-1185">Reference proteome</keyword>
<feature type="domain" description="Ribosomal RNA adenine methylase transferase N-terminal" evidence="6">
    <location>
        <begin position="31"/>
        <end position="195"/>
    </location>
</feature>
<feature type="binding site" evidence="5">
    <location>
        <position position="26"/>
    </location>
    <ligand>
        <name>S-adenosyl-L-methionine</name>
        <dbReference type="ChEBI" id="CHEBI:59789"/>
    </ligand>
</feature>
<dbReference type="Pfam" id="PF00398">
    <property type="entry name" value="RrnaAD"/>
    <property type="match status" value="1"/>
</dbReference>
<dbReference type="SMART" id="SM00650">
    <property type="entry name" value="rADc"/>
    <property type="match status" value="1"/>
</dbReference>
<dbReference type="PROSITE" id="PS01131">
    <property type="entry name" value="RRNA_A_DIMETH"/>
    <property type="match status" value="1"/>
</dbReference>
<reference evidence="7 8" key="1">
    <citation type="submission" date="2020-10" db="EMBL/GenBank/DDBJ databases">
        <title>Identification of Nocardia species via Next-generation sequencing and recognition of intraspecies genetic diversity.</title>
        <authorList>
            <person name="Li P."/>
            <person name="Li P."/>
            <person name="Lu B."/>
        </authorList>
    </citation>
    <scope>NUCLEOTIDE SEQUENCE [LARGE SCALE GENOMIC DNA]</scope>
    <source>
        <strain evidence="7 8">BJ06-0143</strain>
    </source>
</reference>
<dbReference type="Gene3D" id="1.10.8.100">
    <property type="entry name" value="Ribosomal RNA adenine dimethylase-like, domain 2"/>
    <property type="match status" value="1"/>
</dbReference>
<keyword evidence="2 5" id="KW-0808">Transferase</keyword>
<dbReference type="GO" id="GO:0032259">
    <property type="term" value="P:methylation"/>
    <property type="evidence" value="ECO:0007669"/>
    <property type="project" value="UniProtKB-KW"/>
</dbReference>
<dbReference type="InterPro" id="IPR001737">
    <property type="entry name" value="KsgA/Erm"/>
</dbReference>
<feature type="binding site" evidence="5">
    <location>
        <position position="72"/>
    </location>
    <ligand>
        <name>S-adenosyl-L-methionine</name>
        <dbReference type="ChEBI" id="CHEBI:59789"/>
    </ligand>
</feature>
<dbReference type="SUPFAM" id="SSF53335">
    <property type="entry name" value="S-adenosyl-L-methionine-dependent methyltransferases"/>
    <property type="match status" value="1"/>
</dbReference>
<dbReference type="InterPro" id="IPR020596">
    <property type="entry name" value="rRNA_Ade_Mease_Trfase_CS"/>
</dbReference>
<accession>A0ABS0D9J9</accession>
<dbReference type="InterPro" id="IPR023165">
    <property type="entry name" value="rRNA_Ade_diMease-like_C"/>
</dbReference>
<gene>
    <name evidence="7" type="primary">erm</name>
    <name evidence="7" type="ORF">IU449_03120</name>
</gene>
<dbReference type="InterPro" id="IPR020598">
    <property type="entry name" value="rRNA_Ade_methylase_Trfase_N"/>
</dbReference>
<dbReference type="GO" id="GO:0008168">
    <property type="term" value="F:methyltransferase activity"/>
    <property type="evidence" value="ECO:0007669"/>
    <property type="project" value="UniProtKB-KW"/>
</dbReference>
<organism evidence="7 8">
    <name type="scientific">Nocardia higoensis</name>
    <dbReference type="NCBI Taxonomy" id="228599"/>
    <lineage>
        <taxon>Bacteria</taxon>
        <taxon>Bacillati</taxon>
        <taxon>Actinomycetota</taxon>
        <taxon>Actinomycetes</taxon>
        <taxon>Mycobacteriales</taxon>
        <taxon>Nocardiaceae</taxon>
        <taxon>Nocardia</taxon>
    </lineage>
</organism>
<evidence type="ECO:0000256" key="3">
    <source>
        <dbReference type="ARBA" id="ARBA00022691"/>
    </source>
</evidence>
<dbReference type="PANTHER" id="PTHR11727:SF7">
    <property type="entry name" value="DIMETHYLADENOSINE TRANSFERASE-RELATED"/>
    <property type="match status" value="1"/>
</dbReference>
<dbReference type="PROSITE" id="PS51689">
    <property type="entry name" value="SAM_RNA_A_N6_MT"/>
    <property type="match status" value="1"/>
</dbReference>
<comment type="caution">
    <text evidence="7">The sequence shown here is derived from an EMBL/GenBank/DDBJ whole genome shotgun (WGS) entry which is preliminary data.</text>
</comment>
<dbReference type="InterPro" id="IPR029063">
    <property type="entry name" value="SAM-dependent_MTases_sf"/>
</dbReference>
<name>A0ABS0D9J9_9NOCA</name>
<protein>
    <submittedName>
        <fullName evidence="7">23S ribosomal RNA methyltransferase Erm</fullName>
    </submittedName>
</protein>
<dbReference type="PANTHER" id="PTHR11727">
    <property type="entry name" value="DIMETHYLADENOSINE TRANSFERASE"/>
    <property type="match status" value="1"/>
</dbReference>
<evidence type="ECO:0000256" key="1">
    <source>
        <dbReference type="ARBA" id="ARBA00022603"/>
    </source>
</evidence>
<dbReference type="RefSeq" id="WP_195000440.1">
    <property type="nucleotide sequence ID" value="NZ_JADLQN010000001.1"/>
</dbReference>
<evidence type="ECO:0000256" key="4">
    <source>
        <dbReference type="ARBA" id="ARBA00022884"/>
    </source>
</evidence>
<dbReference type="EMBL" id="JADLQN010000001">
    <property type="protein sequence ID" value="MBF6353549.1"/>
    <property type="molecule type" value="Genomic_DNA"/>
</dbReference>
<evidence type="ECO:0000259" key="6">
    <source>
        <dbReference type="SMART" id="SM00650"/>
    </source>
</evidence>
<keyword evidence="4 5" id="KW-0694">RNA-binding</keyword>
<evidence type="ECO:0000313" key="8">
    <source>
        <dbReference type="Proteomes" id="UP000707731"/>
    </source>
</evidence>
<dbReference type="Gene3D" id="3.40.50.150">
    <property type="entry name" value="Vaccinia Virus protein VP39"/>
    <property type="match status" value="1"/>
</dbReference>
<evidence type="ECO:0000256" key="2">
    <source>
        <dbReference type="ARBA" id="ARBA00022679"/>
    </source>
</evidence>
<feature type="binding site" evidence="5">
    <location>
        <position position="24"/>
    </location>
    <ligand>
        <name>S-adenosyl-L-methionine</name>
        <dbReference type="ChEBI" id="CHEBI:59789"/>
    </ligand>
</feature>
<evidence type="ECO:0000256" key="5">
    <source>
        <dbReference type="PROSITE-ProRule" id="PRU01026"/>
    </source>
</evidence>
<feature type="binding site" evidence="5">
    <location>
        <position position="51"/>
    </location>
    <ligand>
        <name>S-adenosyl-L-methionine</name>
        <dbReference type="ChEBI" id="CHEBI:59789"/>
    </ligand>
</feature>
<dbReference type="Proteomes" id="UP000707731">
    <property type="component" value="Unassembled WGS sequence"/>
</dbReference>
<keyword evidence="1 5" id="KW-0489">Methyltransferase</keyword>
<feature type="binding site" evidence="5">
    <location>
        <position position="97"/>
    </location>
    <ligand>
        <name>S-adenosyl-L-methionine</name>
        <dbReference type="ChEBI" id="CHEBI:59789"/>
    </ligand>
</feature>
<feature type="binding site" evidence="5">
    <location>
        <position position="113"/>
    </location>
    <ligand>
        <name>S-adenosyl-L-methionine</name>
        <dbReference type="ChEBI" id="CHEBI:59789"/>
    </ligand>
</feature>